<evidence type="ECO:0000256" key="5">
    <source>
        <dbReference type="ARBA" id="ARBA00023242"/>
    </source>
</evidence>
<feature type="compositionally biased region" description="Basic and acidic residues" evidence="7">
    <location>
        <begin position="1651"/>
        <end position="1661"/>
    </location>
</feature>
<protein>
    <submittedName>
        <fullName evidence="9">Condensin-2 complex subunit D3</fullName>
    </submittedName>
</protein>
<feature type="region of interest" description="Disordered" evidence="7">
    <location>
        <begin position="1551"/>
        <end position="1697"/>
    </location>
</feature>
<dbReference type="GO" id="GO:0042393">
    <property type="term" value="F:histone binding"/>
    <property type="evidence" value="ECO:0007669"/>
    <property type="project" value="TreeGrafter"/>
</dbReference>
<dbReference type="Gene3D" id="1.25.10.10">
    <property type="entry name" value="Leucine-rich Repeat Variant"/>
    <property type="match status" value="2"/>
</dbReference>
<dbReference type="InterPro" id="IPR011989">
    <property type="entry name" value="ARM-like"/>
</dbReference>
<feature type="region of interest" description="Disordered" evidence="7">
    <location>
        <begin position="1507"/>
        <end position="1533"/>
    </location>
</feature>
<comment type="subcellular location">
    <subcellularLocation>
        <location evidence="1">Nucleus</location>
    </subcellularLocation>
</comment>
<feature type="compositionally biased region" description="Polar residues" evidence="7">
    <location>
        <begin position="1551"/>
        <end position="1560"/>
    </location>
</feature>
<reference evidence="9" key="1">
    <citation type="journal article" date="2011" name="Genome Res.">
        <title>Deep small RNA sequencing from the nematode Ascaris reveals conservation, functional diversification, and novel developmental profiles.</title>
        <authorList>
            <person name="Wang J."/>
            <person name="Czech B."/>
            <person name="Crunk A."/>
            <person name="Wallace A."/>
            <person name="Mitreva M."/>
            <person name="Hannon G.J."/>
            <person name="Davis R.E."/>
        </authorList>
    </citation>
    <scope>NUCLEOTIDE SEQUENCE</scope>
</reference>
<dbReference type="Pfam" id="PF12717">
    <property type="entry name" value="Cnd1"/>
    <property type="match status" value="1"/>
</dbReference>
<evidence type="ECO:0000256" key="3">
    <source>
        <dbReference type="ARBA" id="ARBA00022776"/>
    </source>
</evidence>
<feature type="compositionally biased region" description="Polar residues" evidence="7">
    <location>
        <begin position="1619"/>
        <end position="1637"/>
    </location>
</feature>
<proteinExistence type="evidence at transcript level"/>
<evidence type="ECO:0000259" key="8">
    <source>
        <dbReference type="Pfam" id="PF12717"/>
    </source>
</evidence>
<accession>F1KQ54</accession>
<keyword evidence="5" id="KW-0539">Nucleus</keyword>
<feature type="compositionally biased region" description="Basic residues" evidence="7">
    <location>
        <begin position="1735"/>
        <end position="1745"/>
    </location>
</feature>
<dbReference type="SUPFAM" id="SSF48371">
    <property type="entry name" value="ARM repeat"/>
    <property type="match status" value="1"/>
</dbReference>
<dbReference type="PANTHER" id="PTHR14222">
    <property type="entry name" value="CONDENSIN"/>
    <property type="match status" value="1"/>
</dbReference>
<keyword evidence="2" id="KW-0132">Cell division</keyword>
<evidence type="ECO:0000256" key="7">
    <source>
        <dbReference type="SAM" id="MobiDB-lite"/>
    </source>
</evidence>
<evidence type="ECO:0000256" key="6">
    <source>
        <dbReference type="ARBA" id="ARBA00023306"/>
    </source>
</evidence>
<dbReference type="EMBL" id="JI164073">
    <property type="protein sequence ID" value="ADY40008.1"/>
    <property type="molecule type" value="mRNA"/>
</dbReference>
<dbReference type="InterPro" id="IPR032682">
    <property type="entry name" value="Cnd1_C"/>
</dbReference>
<keyword evidence="4" id="KW-0226">DNA condensation</keyword>
<evidence type="ECO:0000256" key="4">
    <source>
        <dbReference type="ARBA" id="ARBA00023067"/>
    </source>
</evidence>
<evidence type="ECO:0000256" key="2">
    <source>
        <dbReference type="ARBA" id="ARBA00022618"/>
    </source>
</evidence>
<dbReference type="GO" id="GO:0005634">
    <property type="term" value="C:nucleus"/>
    <property type="evidence" value="ECO:0007669"/>
    <property type="project" value="UniProtKB-SubCell"/>
</dbReference>
<dbReference type="InterPro" id="IPR026971">
    <property type="entry name" value="CND1/NCAPD3"/>
</dbReference>
<dbReference type="GO" id="GO:0000796">
    <property type="term" value="C:condensin complex"/>
    <property type="evidence" value="ECO:0007669"/>
    <property type="project" value="TreeGrafter"/>
</dbReference>
<feature type="region of interest" description="Disordered" evidence="7">
    <location>
        <begin position="1733"/>
        <end position="1757"/>
    </location>
</feature>
<feature type="compositionally biased region" description="Polar residues" evidence="7">
    <location>
        <begin position="1569"/>
        <end position="1583"/>
    </location>
</feature>
<dbReference type="GO" id="GO:0007076">
    <property type="term" value="P:mitotic chromosome condensation"/>
    <property type="evidence" value="ECO:0007669"/>
    <property type="project" value="InterPro"/>
</dbReference>
<feature type="compositionally biased region" description="Basic and acidic residues" evidence="7">
    <location>
        <begin position="489"/>
        <end position="503"/>
    </location>
</feature>
<dbReference type="GO" id="GO:0051301">
    <property type="term" value="P:cell division"/>
    <property type="evidence" value="ECO:0007669"/>
    <property type="project" value="UniProtKB-KW"/>
</dbReference>
<dbReference type="PANTHER" id="PTHR14222:SF1">
    <property type="entry name" value="CONDENSIN-2 COMPLEX SUBUNIT D3"/>
    <property type="match status" value="1"/>
</dbReference>
<evidence type="ECO:0000256" key="1">
    <source>
        <dbReference type="ARBA" id="ARBA00004123"/>
    </source>
</evidence>
<dbReference type="InterPro" id="IPR016024">
    <property type="entry name" value="ARM-type_fold"/>
</dbReference>
<feature type="region of interest" description="Disordered" evidence="7">
    <location>
        <begin position="489"/>
        <end position="518"/>
    </location>
</feature>
<feature type="compositionally biased region" description="Basic residues" evidence="7">
    <location>
        <begin position="506"/>
        <end position="515"/>
    </location>
</feature>
<keyword evidence="6" id="KW-0131">Cell cycle</keyword>
<keyword evidence="3" id="KW-0498">Mitosis</keyword>
<evidence type="ECO:0000313" key="9">
    <source>
        <dbReference type="EMBL" id="ADY40008.1"/>
    </source>
</evidence>
<sequence>MLMYESATDITRIRLSPVHEDRDHGGMVVLGNNEELFVVLEEFESVFREISDEWIDACYDSNFADFEDFSQLIELSILHIVDIPSLLTRLCGVLLRYEQTADEDEDIWGRMTAMNMKAQKLVIFLWYLIERGLVQESALEEQKFGLAAASAYLALCSLTGSQAFNIFNCLLYQKTLDSLRGIYRLLTLDGFRGIDARGRHSKPGRKRKADTNSSLMQHSITLHLSEDDKRELKEGLFDALDSFFVFLDKVSLSTSSEVGESTACLVGDLMRIDFAENVSISAKECRRLSEFQSLGRFSERSFALMHRLMDGRHAGVELVLPRIVMPRFIFWTFENTPLPAAAHPTKLMSAYKDAMIRFIRLRIEKGNEEELDFVLKILENVCHRCPDRSEYRIKVASTVCEVLSIMPRKYHYDFAHFIRIFGSVDRGAWRAFAVEIVPLLLQNFDLSGPDPGAKGYAASGKVVNIDDENGNKENSDALRTVKQEVDENLIERGDEDKENENTSRQKGQKKKRRRRGNELSEVERIDPLVALFTLIVRSCDDKSSVVRSRAIVQMITLLEDEKTRHMLSQISAQMAELELAEQRNHESVTEPRPEQYTDSPLLNMLLNRCNDSRVSARKAAILALEAYFSCITNEKHINCAITAIKRGCRDVSLLMRKQSAESITHLLMSVGNRSELSACLESAWLSSVMPLVVDREQSVSQLASKLVVETLISPILTNDDTIAWRLLATVEQELDFRRAILRALLYQAKEGNLSEKVVDVLLKKCDQPDKASVVWMLLDDLSVVFKVDPSRAVRVWASLAEDEPGDVIGYVAHVIGLGADRLKLADKERLRDDLSTKLREYRVDDRHIPKVFWAYSRLYNRNDEGTEAEMFKTFGKEFLNDCRAVVRGFVYGHFEPNVNHNFFPSQNPDEVANRLVRVVTSIGEVVQYDPSLITDGLSEMMQIIFASDFIGQQLSQIESRRQTPISVDVGFPGEHSHAANGTEAVSQLTNRPSQGVTHRPSGPSQGTTNGLNGPTFLQSYLANSDVFTSSVRARAVLTIGKMCLMDERLAKKCVPVFVKQLVENPDHCIRNNIVAVVCDLCIRYTLLVDRYSAIIALSLRDRSTLVRKQALTLLTCLIKEQYIRWEGQIMYRLVSTLLDEDQEMREYAKVCLLDVLLVQFPKMFEHHFVECLFYFNHVEQGAWAVIKAADAETATIQKGLACSLAGEKRREDRMKLYKFMLRTFNDEGRFTLMERIGHEVFSAVAEGSLDLRKDAVRALLLDCYSVMCCAEIKLTLALGQRGPNSPEEDDEEPPDAVQVGAKRVISQLFRKGIIEAVLPHLIQLRYYVQNGDVPDCHERGILLVLRELCKDHKEQLDEFLASDPLLKEEIRFDLKKLEDKERAEAEGRQRILMSVMRSGGRRRPQIKGVQSSDTTMRRMSLPALGDGNYASTPAAASRHPGLCAMSVDREAIPSLGRRMQATHTERNSTPSNPRNLLPSATLPHLRQLRSKAVESCGSVLTPTRAVESQAAQSGKVRISGQRSIPEENGLQRMEPISEDVEIEMEVDAVPCSSNSKNELSTGADHSKDSQSAVAQQDVGSKTPSPRKAPDDKGSHKKKRPTPKKVMEGSAEQDGANKHTPPSTGTSESPATGETAETISLGEVVAPVLGERAGEGSGEYRKRSPVTYPPAGNPPQLTPVSASRPPPKKEKVVVDNSSPLRAESAEIAARAISTPTHSMTEVTFRLSDLSAIMKSPPKKRQQRRTGKCSIQTIQEIED</sequence>
<feature type="compositionally biased region" description="Pro residues" evidence="7">
    <location>
        <begin position="1666"/>
        <end position="1676"/>
    </location>
</feature>
<feature type="region of interest" description="Disordered" evidence="7">
    <location>
        <begin position="1460"/>
        <end position="1479"/>
    </location>
</feature>
<dbReference type="GO" id="GO:0000779">
    <property type="term" value="C:condensed chromosome, centromeric region"/>
    <property type="evidence" value="ECO:0007669"/>
    <property type="project" value="TreeGrafter"/>
</dbReference>
<name>F1KQ54_ASCSU</name>
<dbReference type="GO" id="GO:0010032">
    <property type="term" value="P:meiotic chromosome condensation"/>
    <property type="evidence" value="ECO:0007669"/>
    <property type="project" value="TreeGrafter"/>
</dbReference>
<organism evidence="9">
    <name type="scientific">Ascaris suum</name>
    <name type="common">Pig roundworm</name>
    <name type="synonym">Ascaris lumbricoides</name>
    <dbReference type="NCBI Taxonomy" id="6253"/>
    <lineage>
        <taxon>Eukaryota</taxon>
        <taxon>Metazoa</taxon>
        <taxon>Ecdysozoa</taxon>
        <taxon>Nematoda</taxon>
        <taxon>Chromadorea</taxon>
        <taxon>Rhabditida</taxon>
        <taxon>Spirurina</taxon>
        <taxon>Ascaridomorpha</taxon>
        <taxon>Ascaridoidea</taxon>
        <taxon>Ascarididae</taxon>
        <taxon>Ascaris</taxon>
    </lineage>
</organism>
<feature type="region of interest" description="Disordered" evidence="7">
    <location>
        <begin position="988"/>
        <end position="1009"/>
    </location>
</feature>
<feature type="domain" description="Condensin complex subunit 1 C-terminal" evidence="8">
    <location>
        <begin position="1069"/>
        <end position="1176"/>
    </location>
</feature>
<feature type="compositionally biased region" description="Polar residues" evidence="7">
    <location>
        <begin position="1747"/>
        <end position="1757"/>
    </location>
</feature>